<accession>A0AAD5Q6E8</accession>
<evidence type="ECO:0000313" key="3">
    <source>
        <dbReference type="Proteomes" id="UP001209570"/>
    </source>
</evidence>
<proteinExistence type="predicted"/>
<feature type="region of interest" description="Disordered" evidence="1">
    <location>
        <begin position="1"/>
        <end position="30"/>
    </location>
</feature>
<name>A0AAD5Q6E8_PYTIN</name>
<gene>
    <name evidence="2" type="ORF">P43SY_003543</name>
</gene>
<dbReference type="Proteomes" id="UP001209570">
    <property type="component" value="Unassembled WGS sequence"/>
</dbReference>
<dbReference type="AlphaFoldDB" id="A0AAD5Q6E8"/>
<keyword evidence="3" id="KW-1185">Reference proteome</keyword>
<evidence type="ECO:0000313" key="2">
    <source>
        <dbReference type="EMBL" id="KAJ0400989.1"/>
    </source>
</evidence>
<reference evidence="2" key="1">
    <citation type="submission" date="2021-12" db="EMBL/GenBank/DDBJ databases">
        <title>Prjna785345.</title>
        <authorList>
            <person name="Rujirawat T."/>
            <person name="Krajaejun T."/>
        </authorList>
    </citation>
    <scope>NUCLEOTIDE SEQUENCE</scope>
    <source>
        <strain evidence="2">Pi057C3</strain>
    </source>
</reference>
<comment type="caution">
    <text evidence="2">The sequence shown here is derived from an EMBL/GenBank/DDBJ whole genome shotgun (WGS) entry which is preliminary data.</text>
</comment>
<evidence type="ECO:0000256" key="1">
    <source>
        <dbReference type="SAM" id="MobiDB-lite"/>
    </source>
</evidence>
<organism evidence="2 3">
    <name type="scientific">Pythium insidiosum</name>
    <name type="common">Pythiosis disease agent</name>
    <dbReference type="NCBI Taxonomy" id="114742"/>
    <lineage>
        <taxon>Eukaryota</taxon>
        <taxon>Sar</taxon>
        <taxon>Stramenopiles</taxon>
        <taxon>Oomycota</taxon>
        <taxon>Peronosporomycetes</taxon>
        <taxon>Pythiales</taxon>
        <taxon>Pythiaceae</taxon>
        <taxon>Pythium</taxon>
    </lineage>
</organism>
<protein>
    <submittedName>
        <fullName evidence="2">Uncharacterized protein</fullName>
    </submittedName>
</protein>
<sequence>MAEEEELDHDINVRKAGSEGGDTACSDDEEADGEVMRLAASKVALLVGLHEFGDVTEAFLEVRATRPIEGVQATLTSRHTQLVYQDREDLLEQDARQLSLRVVSAADELRDLVAKSGPVVAPQLQKILLWTAERGARPTTISTADDLLRGVNGLVEAAQRKRTLDEEEAAAVKRQLQEKIRQSFGARNEDAAIKTYEAQNGYGEKLMDLLWGCAE</sequence>
<dbReference type="EMBL" id="JAKCXM010000140">
    <property type="protein sequence ID" value="KAJ0400989.1"/>
    <property type="molecule type" value="Genomic_DNA"/>
</dbReference>